<dbReference type="AlphaFoldDB" id="A0A0H3ZXI6"/>
<proteinExistence type="predicted"/>
<dbReference type="EMBL" id="KP795571">
    <property type="protein sequence ID" value="AKN38171.1"/>
    <property type="molecule type" value="Genomic_DNA"/>
</dbReference>
<sequence length="47" mass="5130">MKQSTAPALLPSFASFNYINLAIIKNEPKAAEAIRNARKTKAKVQKG</sequence>
<reference evidence="1" key="1">
    <citation type="journal article" date="2015" name="MBio">
        <title>Eco-Evolutionary Dynamics of Episomes among Ecologically Cohesive Bacterial Populations.</title>
        <authorList>
            <person name="Xue H."/>
            <person name="Cordero O.X."/>
            <person name="Camas F.M."/>
            <person name="Trimble W."/>
            <person name="Meyer F."/>
            <person name="Guglielmini J."/>
            <person name="Rocha E.P."/>
            <person name="Polz M.F."/>
        </authorList>
    </citation>
    <scope>NUCLEOTIDE SEQUENCE</scope>
    <source>
        <strain evidence="1">FF_451</strain>
    </source>
</reference>
<protein>
    <submittedName>
        <fullName evidence="1">Uncharacterized protein</fullName>
    </submittedName>
</protein>
<organism evidence="1">
    <name type="scientific">Vibrio ordalii</name>
    <dbReference type="NCBI Taxonomy" id="28174"/>
    <lineage>
        <taxon>Bacteria</taxon>
        <taxon>Pseudomonadati</taxon>
        <taxon>Pseudomonadota</taxon>
        <taxon>Gammaproteobacteria</taxon>
        <taxon>Vibrionales</taxon>
        <taxon>Vibrionaceae</taxon>
        <taxon>Vibrio</taxon>
    </lineage>
</organism>
<evidence type="ECO:0000313" key="1">
    <source>
        <dbReference type="EMBL" id="AKN38171.1"/>
    </source>
</evidence>
<accession>A0A0H3ZXI6</accession>
<name>A0A0H3ZXI6_9VIBR</name>